<feature type="transmembrane region" description="Helical" evidence="1">
    <location>
        <begin position="285"/>
        <end position="307"/>
    </location>
</feature>
<dbReference type="EMBL" id="CADCWN010000272">
    <property type="protein sequence ID" value="CAA9583624.1"/>
    <property type="molecule type" value="Genomic_DNA"/>
</dbReference>
<evidence type="ECO:0008006" key="3">
    <source>
        <dbReference type="Google" id="ProtNLM"/>
    </source>
</evidence>
<feature type="transmembrane region" description="Helical" evidence="1">
    <location>
        <begin position="154"/>
        <end position="171"/>
    </location>
</feature>
<feature type="transmembrane region" description="Helical" evidence="1">
    <location>
        <begin position="319"/>
        <end position="339"/>
    </location>
</feature>
<feature type="transmembrane region" description="Helical" evidence="1">
    <location>
        <begin position="214"/>
        <end position="231"/>
    </location>
</feature>
<feature type="transmembrane region" description="Helical" evidence="1">
    <location>
        <begin position="371"/>
        <end position="390"/>
    </location>
</feature>
<reference evidence="2" key="1">
    <citation type="submission" date="2020-02" db="EMBL/GenBank/DDBJ databases">
        <authorList>
            <person name="Meier V. D."/>
        </authorList>
    </citation>
    <scope>NUCLEOTIDE SEQUENCE</scope>
    <source>
        <strain evidence="2">AVDCRST_MAG18</strain>
    </source>
</reference>
<evidence type="ECO:0000313" key="2">
    <source>
        <dbReference type="EMBL" id="CAA9583624.1"/>
    </source>
</evidence>
<dbReference type="AlphaFoldDB" id="A0A6J4VSE6"/>
<evidence type="ECO:0000256" key="1">
    <source>
        <dbReference type="SAM" id="Phobius"/>
    </source>
</evidence>
<keyword evidence="1" id="KW-0472">Membrane</keyword>
<sequence length="523" mass="57108">MNALRSHGAGWLPTIILALALLPLLLKVPTAAGFTGAILTYPFQVDDSEGVILSEAQWLARGVDPYQPARDDFFTAAPYTPIYTIINAAAFAVGSFTFKVGRGVAWLATLAVAAIIGALVLGRTHRPLLALWTILAILTTNLISIWSVRARPDHLALACNLAGFAIIWWRWRTLMATSGEATAARWRIDRAAWRIIWLTAICFALGFFTKQTLLAAPVAIGLGLLLARPRLGFAFGVIYGSLVLLPFAALTLITRGGFYQHIVAFHSSWSARDFLLLWGPFVARYWPPLLLGAGLPLTVLLTALKAPDKLAHLRADADLLPALYLPVAAFFALGAGTHGGNHNHFVETIVVALFCSALLIGRLLDLPKNTLNWRALTPTLLVALALVLGAEARFGGTNWLARDFRQPLPQEREGWRNVAAFVTNDPGPVYADNVGLLLVAGKEVRYTDPFSLAYATRTDQWDDRALVARVERGEFSLIALRYDLFATAADGGGPNDLTPGLYTAIRAHYRVIERNVMTLYVPR</sequence>
<keyword evidence="1" id="KW-0812">Transmembrane</keyword>
<accession>A0A6J4VSE6</accession>
<protein>
    <recommendedName>
        <fullName evidence="3">Glycosyltransferase RgtA/B/C/D-like domain-containing protein</fullName>
    </recommendedName>
</protein>
<feature type="transmembrane region" description="Helical" evidence="1">
    <location>
        <begin position="345"/>
        <end position="364"/>
    </location>
</feature>
<proteinExistence type="predicted"/>
<gene>
    <name evidence="2" type="ORF">AVDCRST_MAG18-3501</name>
</gene>
<keyword evidence="1" id="KW-1133">Transmembrane helix</keyword>
<feature type="transmembrane region" description="Helical" evidence="1">
    <location>
        <begin position="103"/>
        <end position="121"/>
    </location>
</feature>
<feature type="transmembrane region" description="Helical" evidence="1">
    <location>
        <begin position="128"/>
        <end position="148"/>
    </location>
</feature>
<organism evidence="2">
    <name type="scientific">uncultured Thermomicrobiales bacterium</name>
    <dbReference type="NCBI Taxonomy" id="1645740"/>
    <lineage>
        <taxon>Bacteria</taxon>
        <taxon>Pseudomonadati</taxon>
        <taxon>Thermomicrobiota</taxon>
        <taxon>Thermomicrobia</taxon>
        <taxon>Thermomicrobiales</taxon>
        <taxon>environmental samples</taxon>
    </lineage>
</organism>
<name>A0A6J4VSE6_9BACT</name>